<dbReference type="InterPro" id="IPR051156">
    <property type="entry name" value="Mito/Outer_Membr_Metalloprot"/>
</dbReference>
<dbReference type="KEGG" id="pamo:BAR1_02945"/>
<dbReference type="EMBL" id="CP032125">
    <property type="protein sequence ID" value="AXX99666.1"/>
    <property type="molecule type" value="Genomic_DNA"/>
</dbReference>
<keyword evidence="3 6" id="KW-0378">Hydrolase</keyword>
<evidence type="ECO:0000313" key="9">
    <source>
        <dbReference type="Proteomes" id="UP000261704"/>
    </source>
</evidence>
<keyword evidence="1 6" id="KW-0645">Protease</keyword>
<dbReference type="PANTHER" id="PTHR22726">
    <property type="entry name" value="METALLOENDOPEPTIDASE OMA1"/>
    <property type="match status" value="1"/>
</dbReference>
<dbReference type="GO" id="GO:0046872">
    <property type="term" value="F:metal ion binding"/>
    <property type="evidence" value="ECO:0007669"/>
    <property type="project" value="UniProtKB-KW"/>
</dbReference>
<dbReference type="GO" id="GO:0004222">
    <property type="term" value="F:metalloendopeptidase activity"/>
    <property type="evidence" value="ECO:0007669"/>
    <property type="project" value="InterPro"/>
</dbReference>
<keyword evidence="4 6" id="KW-0862">Zinc</keyword>
<feature type="domain" description="Peptidase M48" evidence="7">
    <location>
        <begin position="71"/>
        <end position="228"/>
    </location>
</feature>
<dbReference type="GO" id="GO:0051603">
    <property type="term" value="P:proteolysis involved in protein catabolic process"/>
    <property type="evidence" value="ECO:0007669"/>
    <property type="project" value="TreeGrafter"/>
</dbReference>
<keyword evidence="9" id="KW-1185">Reference proteome</keyword>
<dbReference type="GO" id="GO:0016020">
    <property type="term" value="C:membrane"/>
    <property type="evidence" value="ECO:0007669"/>
    <property type="project" value="TreeGrafter"/>
</dbReference>
<dbReference type="CDD" id="cd07324">
    <property type="entry name" value="M48C_Oma1-like"/>
    <property type="match status" value="1"/>
</dbReference>
<sequence length="233" mass="25631">MLVAALAVTGCVEATTEKPAEKDSVPPPVPVSAFAASNNSKIQDFLAVVRRMEPVARRECRRRAITAKCNFTILIDNRKKQPANAFQALDDKDQPVIVFTRALIQETRNQDELAFVLGHEVAHHILEHISKTRDSALEGFLVGGLQAAVKGGDAKAIERAEQRSAFIGIRKYSKQYELEADALGTVITAHSGYNPLRGAQYFHRIPDPGDKYLGSHPPNAKRLQVVRQAVSKL</sequence>
<evidence type="ECO:0000313" key="8">
    <source>
        <dbReference type="EMBL" id="AXX99666.1"/>
    </source>
</evidence>
<gene>
    <name evidence="8" type="ORF">BAR1_02945</name>
</gene>
<dbReference type="OrthoDB" id="7338723at2"/>
<evidence type="ECO:0000256" key="5">
    <source>
        <dbReference type="ARBA" id="ARBA00023049"/>
    </source>
</evidence>
<keyword evidence="2" id="KW-0479">Metal-binding</keyword>
<evidence type="ECO:0000256" key="3">
    <source>
        <dbReference type="ARBA" id="ARBA00022801"/>
    </source>
</evidence>
<proteinExistence type="inferred from homology"/>
<comment type="similarity">
    <text evidence="6">Belongs to the peptidase M48 family.</text>
</comment>
<evidence type="ECO:0000256" key="2">
    <source>
        <dbReference type="ARBA" id="ARBA00022723"/>
    </source>
</evidence>
<evidence type="ECO:0000259" key="7">
    <source>
        <dbReference type="Pfam" id="PF01435"/>
    </source>
</evidence>
<dbReference type="Gene3D" id="3.30.2010.10">
    <property type="entry name" value="Metalloproteases ('zincins'), catalytic domain"/>
    <property type="match status" value="1"/>
</dbReference>
<evidence type="ECO:0000256" key="6">
    <source>
        <dbReference type="RuleBase" id="RU003983"/>
    </source>
</evidence>
<reference evidence="8 9" key="1">
    <citation type="submission" date="2018-09" db="EMBL/GenBank/DDBJ databases">
        <title>Profundibacter amoris BAR1 gen. nov., sp. nov., a new member of the Roseobacter clade isolated at Lokis Castle Vent Field on the Arctic Mid-Oceanic Ridge.</title>
        <authorList>
            <person name="Le Moine Bauer S."/>
            <person name="Sjoeberg A.G."/>
            <person name="L'Haridon S."/>
            <person name="Stokke R."/>
            <person name="Roalkvam I."/>
            <person name="Steen I.H."/>
            <person name="Dahle H."/>
        </authorList>
    </citation>
    <scope>NUCLEOTIDE SEQUENCE [LARGE SCALE GENOMIC DNA]</scope>
    <source>
        <strain evidence="8 9">BAR1</strain>
    </source>
</reference>
<organism evidence="8 9">
    <name type="scientific">Profundibacter amoris</name>
    <dbReference type="NCBI Taxonomy" id="2171755"/>
    <lineage>
        <taxon>Bacteria</taxon>
        <taxon>Pseudomonadati</taxon>
        <taxon>Pseudomonadota</taxon>
        <taxon>Alphaproteobacteria</taxon>
        <taxon>Rhodobacterales</taxon>
        <taxon>Paracoccaceae</taxon>
        <taxon>Profundibacter</taxon>
    </lineage>
</organism>
<dbReference type="Pfam" id="PF01435">
    <property type="entry name" value="Peptidase_M48"/>
    <property type="match status" value="1"/>
</dbReference>
<dbReference type="InterPro" id="IPR001915">
    <property type="entry name" value="Peptidase_M48"/>
</dbReference>
<evidence type="ECO:0000256" key="1">
    <source>
        <dbReference type="ARBA" id="ARBA00022670"/>
    </source>
</evidence>
<dbReference type="AlphaFoldDB" id="A0A347ULD8"/>
<dbReference type="PANTHER" id="PTHR22726:SF1">
    <property type="entry name" value="METALLOENDOPEPTIDASE OMA1, MITOCHONDRIAL"/>
    <property type="match status" value="1"/>
</dbReference>
<keyword evidence="5 6" id="KW-0482">Metalloprotease</keyword>
<evidence type="ECO:0000256" key="4">
    <source>
        <dbReference type="ARBA" id="ARBA00022833"/>
    </source>
</evidence>
<accession>A0A347ULD8</accession>
<protein>
    <submittedName>
        <fullName evidence="8">Peptidase M48</fullName>
    </submittedName>
</protein>
<comment type="cofactor">
    <cofactor evidence="6">
        <name>Zn(2+)</name>
        <dbReference type="ChEBI" id="CHEBI:29105"/>
    </cofactor>
    <text evidence="6">Binds 1 zinc ion per subunit.</text>
</comment>
<name>A0A347ULD8_9RHOB</name>
<dbReference type="Proteomes" id="UP000261704">
    <property type="component" value="Chromosome"/>
</dbReference>